<dbReference type="AlphaFoldDB" id="A0A3M7R5S7"/>
<keyword evidence="1" id="KW-0812">Transmembrane</keyword>
<sequence length="116" mass="13722">MDIEKINNSFMFDFNYAKCDIITILFGKLASQYAETVRRKFKSSDLTFQARTKKKLTRRNPDETKKSSYFFMSIAKSFFLPLLLILFYYTLLNEIYLTIFSLNSNFQTSKNSKSKL</sequence>
<organism evidence="2 3">
    <name type="scientific">Brachionus plicatilis</name>
    <name type="common">Marine rotifer</name>
    <name type="synonym">Brachionus muelleri</name>
    <dbReference type="NCBI Taxonomy" id="10195"/>
    <lineage>
        <taxon>Eukaryota</taxon>
        <taxon>Metazoa</taxon>
        <taxon>Spiralia</taxon>
        <taxon>Gnathifera</taxon>
        <taxon>Rotifera</taxon>
        <taxon>Eurotatoria</taxon>
        <taxon>Monogononta</taxon>
        <taxon>Pseudotrocha</taxon>
        <taxon>Ploima</taxon>
        <taxon>Brachionidae</taxon>
        <taxon>Brachionus</taxon>
    </lineage>
</organism>
<gene>
    <name evidence="2" type="ORF">BpHYR1_000601</name>
</gene>
<keyword evidence="3" id="KW-1185">Reference proteome</keyword>
<evidence type="ECO:0000313" key="3">
    <source>
        <dbReference type="Proteomes" id="UP000276133"/>
    </source>
</evidence>
<protein>
    <submittedName>
        <fullName evidence="2">Uncharacterized protein</fullName>
    </submittedName>
</protein>
<proteinExistence type="predicted"/>
<evidence type="ECO:0000256" key="1">
    <source>
        <dbReference type="SAM" id="Phobius"/>
    </source>
</evidence>
<keyword evidence="1" id="KW-0472">Membrane</keyword>
<dbReference type="Proteomes" id="UP000276133">
    <property type="component" value="Unassembled WGS sequence"/>
</dbReference>
<comment type="caution">
    <text evidence="2">The sequence shown here is derived from an EMBL/GenBank/DDBJ whole genome shotgun (WGS) entry which is preliminary data.</text>
</comment>
<keyword evidence="1" id="KW-1133">Transmembrane helix</keyword>
<name>A0A3M7R5S7_BRAPC</name>
<reference evidence="2 3" key="1">
    <citation type="journal article" date="2018" name="Sci. Rep.">
        <title>Genomic signatures of local adaptation to the degree of environmental predictability in rotifers.</title>
        <authorList>
            <person name="Franch-Gras L."/>
            <person name="Hahn C."/>
            <person name="Garcia-Roger E.M."/>
            <person name="Carmona M.J."/>
            <person name="Serra M."/>
            <person name="Gomez A."/>
        </authorList>
    </citation>
    <scope>NUCLEOTIDE SEQUENCE [LARGE SCALE GENOMIC DNA]</scope>
    <source>
        <strain evidence="2">HYR1</strain>
    </source>
</reference>
<accession>A0A3M7R5S7</accession>
<dbReference type="EMBL" id="REGN01004145">
    <property type="protein sequence ID" value="RNA18937.1"/>
    <property type="molecule type" value="Genomic_DNA"/>
</dbReference>
<evidence type="ECO:0000313" key="2">
    <source>
        <dbReference type="EMBL" id="RNA18937.1"/>
    </source>
</evidence>
<feature type="transmembrane region" description="Helical" evidence="1">
    <location>
        <begin position="69"/>
        <end position="91"/>
    </location>
</feature>